<reference evidence="2 3" key="1">
    <citation type="submission" date="2019-05" db="EMBL/GenBank/DDBJ databases">
        <title>Mikania micrantha, genome provides insights into the molecular mechanism of rapid growth.</title>
        <authorList>
            <person name="Liu B."/>
        </authorList>
    </citation>
    <scope>NUCLEOTIDE SEQUENCE [LARGE SCALE GENOMIC DNA]</scope>
    <source>
        <strain evidence="2">NLD-2019</strain>
        <tissue evidence="2">Leaf</tissue>
    </source>
</reference>
<dbReference type="AlphaFoldDB" id="A0A5N6PPD8"/>
<feature type="region of interest" description="Disordered" evidence="1">
    <location>
        <begin position="1"/>
        <end position="44"/>
    </location>
</feature>
<comment type="caution">
    <text evidence="2">The sequence shown here is derived from an EMBL/GenBank/DDBJ whole genome shotgun (WGS) entry which is preliminary data.</text>
</comment>
<dbReference type="PANTHER" id="PTHR34835">
    <property type="entry name" value="OS07G0283600 PROTEIN-RELATED"/>
    <property type="match status" value="1"/>
</dbReference>
<name>A0A5N6PPD8_9ASTR</name>
<organism evidence="2 3">
    <name type="scientific">Mikania micrantha</name>
    <name type="common">bitter vine</name>
    <dbReference type="NCBI Taxonomy" id="192012"/>
    <lineage>
        <taxon>Eukaryota</taxon>
        <taxon>Viridiplantae</taxon>
        <taxon>Streptophyta</taxon>
        <taxon>Embryophyta</taxon>
        <taxon>Tracheophyta</taxon>
        <taxon>Spermatophyta</taxon>
        <taxon>Magnoliopsida</taxon>
        <taxon>eudicotyledons</taxon>
        <taxon>Gunneridae</taxon>
        <taxon>Pentapetalae</taxon>
        <taxon>asterids</taxon>
        <taxon>campanulids</taxon>
        <taxon>Asterales</taxon>
        <taxon>Asteraceae</taxon>
        <taxon>Asteroideae</taxon>
        <taxon>Heliantheae alliance</taxon>
        <taxon>Eupatorieae</taxon>
        <taxon>Mikania</taxon>
    </lineage>
</organism>
<evidence type="ECO:0000313" key="3">
    <source>
        <dbReference type="Proteomes" id="UP000326396"/>
    </source>
</evidence>
<keyword evidence="3" id="KW-1185">Reference proteome</keyword>
<evidence type="ECO:0000256" key="1">
    <source>
        <dbReference type="SAM" id="MobiDB-lite"/>
    </source>
</evidence>
<accession>A0A5N6PPD8</accession>
<evidence type="ECO:0000313" key="2">
    <source>
        <dbReference type="EMBL" id="KAD6795346.1"/>
    </source>
</evidence>
<gene>
    <name evidence="2" type="ORF">E3N88_06242</name>
</gene>
<dbReference type="EMBL" id="SZYD01000003">
    <property type="protein sequence ID" value="KAD6795346.1"/>
    <property type="molecule type" value="Genomic_DNA"/>
</dbReference>
<dbReference type="PANTHER" id="PTHR34835:SF90">
    <property type="entry name" value="AMINOTRANSFERASE-LIKE PLANT MOBILE DOMAIN-CONTAINING PROTEIN"/>
    <property type="match status" value="1"/>
</dbReference>
<dbReference type="OrthoDB" id="1741703at2759"/>
<dbReference type="Proteomes" id="UP000326396">
    <property type="component" value="Linkage Group LG11"/>
</dbReference>
<sequence>MEKKAIVVHKGNVSKSPNSESIKRTKERRSKSNNDRKSAHKKGGDILYKTVQVNVVDDDDDDDFVQPPKRQKVSIASIQTPNRQPTKPFVDYMDKKLKAIVGVVNLKNSISGLSKQQRKAIISMGFKPFLSLEVETVPTRLAQWLLSNYDSDNNELNAGNHTIKVTPSTVKDVLGIPLGRLPVNEKNKPRLGSSNTLNVWKSQYQNKSRITVKDVFDQIKSNENGDWLFKLNWLVVYNIVLGWTTKSTTVNQRFLNSIIKDSDIPNMNWCEYLITCLQRTKKEWTSNEPFNGPLLFLALLYVHGKRTRYLSTLPTGSTIENVTNNYLIELDSHLYENGPFTDYETGSPEEACDFEDDESEHPLDANVGDDEEHSDRVCDDPVVEEEDVVVAVNDSHLEDV</sequence>
<protein>
    <recommendedName>
        <fullName evidence="4">Aminotransferase-like plant mobile domain-containing protein</fullName>
    </recommendedName>
</protein>
<evidence type="ECO:0008006" key="4">
    <source>
        <dbReference type="Google" id="ProtNLM"/>
    </source>
</evidence>
<feature type="region of interest" description="Disordered" evidence="1">
    <location>
        <begin position="351"/>
        <end position="383"/>
    </location>
</feature>
<proteinExistence type="predicted"/>